<reference evidence="3" key="1">
    <citation type="submission" date="2021-02" db="EMBL/GenBank/DDBJ databases">
        <authorList>
            <person name="Nowell W R."/>
        </authorList>
    </citation>
    <scope>NUCLEOTIDE SEQUENCE</scope>
</reference>
<comment type="caution">
    <text evidence="3">The sequence shown here is derived from an EMBL/GenBank/DDBJ whole genome shotgun (WGS) entry which is preliminary data.</text>
</comment>
<organism evidence="3 4">
    <name type="scientific">Adineta ricciae</name>
    <name type="common">Rotifer</name>
    <dbReference type="NCBI Taxonomy" id="249248"/>
    <lineage>
        <taxon>Eukaryota</taxon>
        <taxon>Metazoa</taxon>
        <taxon>Spiralia</taxon>
        <taxon>Gnathifera</taxon>
        <taxon>Rotifera</taxon>
        <taxon>Eurotatoria</taxon>
        <taxon>Bdelloidea</taxon>
        <taxon>Adinetida</taxon>
        <taxon>Adinetidae</taxon>
        <taxon>Adineta</taxon>
    </lineage>
</organism>
<keyword evidence="4" id="KW-1185">Reference proteome</keyword>
<evidence type="ECO:0000256" key="1">
    <source>
        <dbReference type="SAM" id="MobiDB-lite"/>
    </source>
</evidence>
<protein>
    <submittedName>
        <fullName evidence="3">Uncharacterized protein</fullName>
    </submittedName>
</protein>
<feature type="chain" id="PRO_5032397177" evidence="2">
    <location>
        <begin position="23"/>
        <end position="260"/>
    </location>
</feature>
<dbReference type="AlphaFoldDB" id="A0A816GS21"/>
<evidence type="ECO:0000256" key="2">
    <source>
        <dbReference type="SAM" id="SignalP"/>
    </source>
</evidence>
<feature type="non-terminal residue" evidence="3">
    <location>
        <position position="260"/>
    </location>
</feature>
<dbReference type="EMBL" id="CAJNOR010014299">
    <property type="protein sequence ID" value="CAF1677628.1"/>
    <property type="molecule type" value="Genomic_DNA"/>
</dbReference>
<evidence type="ECO:0000313" key="3">
    <source>
        <dbReference type="EMBL" id="CAF1677628.1"/>
    </source>
</evidence>
<feature type="region of interest" description="Disordered" evidence="1">
    <location>
        <begin position="207"/>
        <end position="232"/>
    </location>
</feature>
<dbReference type="Proteomes" id="UP000663828">
    <property type="component" value="Unassembled WGS sequence"/>
</dbReference>
<evidence type="ECO:0000313" key="4">
    <source>
        <dbReference type="Proteomes" id="UP000663828"/>
    </source>
</evidence>
<gene>
    <name evidence="3" type="ORF">XAT740_LOCUS59916</name>
</gene>
<feature type="signal peptide" evidence="2">
    <location>
        <begin position="1"/>
        <end position="22"/>
    </location>
</feature>
<accession>A0A816GS21</accession>
<feature type="compositionally biased region" description="Low complexity" evidence="1">
    <location>
        <begin position="212"/>
        <end position="232"/>
    </location>
</feature>
<keyword evidence="2" id="KW-0732">Signal</keyword>
<proteinExistence type="predicted"/>
<sequence length="260" mass="28507">MRLTRHFYCLFVILNAIHISSCARPTFNTLFQASDGVSTDSRTGLPLHTDVVEQKLTVTKQDLQTKSRSTASSSSHMVIDQLKSLELNATTKLNQTACIALNLIESLQSVICLQSTIKMIFDTAVNSAYTYNQWLDTNVQYVNGGKEWNCTNSTTGKLILIMKKLIPNTFILADNEITVGVTNDTGITPVVCFEKLSLQMIAVQEAPSGNKPASSTTTFTSTNTVQETTTTTTVPLAQNLTTTENSTSNGRWWSICDSDS</sequence>
<name>A0A816GS21_ADIRI</name>